<sequence length="280" mass="32314">MGKSTLAEEFIAHLNLPTYKLIGQPPAKVNRTTTELSNFARQLKEQFNIQKPSFADWDDAFSTLGDLVNHGNCILLIYEINWLGKTTYKWNLMNGDFSKKDAVYAITDPYLRFYYKAVLPHKAKIEQGRGSLPDNIDSLLGLQFEYVMQDNLKPIYKILGINESDIINEAPYQAKGIQIDWLIETKRNFCILEFQFKLHPLDADVVRNMDKKISRIQIPENKSIRTAVVHVNGVKDTMEQSAIIGHCINLLQPDLITNKKELNCKSPNFHRKRPHQNRLR</sequence>
<dbReference type="EMBL" id="JBHRSW010000011">
    <property type="protein sequence ID" value="MFC3121447.1"/>
    <property type="molecule type" value="Genomic_DNA"/>
</dbReference>
<protein>
    <submittedName>
        <fullName evidence="1">Uncharacterized protein</fullName>
    </submittedName>
</protein>
<name>A0ABV7FRG9_9ALTE</name>
<proteinExistence type="predicted"/>
<dbReference type="Proteomes" id="UP001595478">
    <property type="component" value="Unassembled WGS sequence"/>
</dbReference>
<evidence type="ECO:0000313" key="2">
    <source>
        <dbReference type="Proteomes" id="UP001595478"/>
    </source>
</evidence>
<accession>A0ABV7FRG9</accession>
<organism evidence="1 2">
    <name type="scientific">Agaribacter flavus</name>
    <dbReference type="NCBI Taxonomy" id="1902781"/>
    <lineage>
        <taxon>Bacteria</taxon>
        <taxon>Pseudomonadati</taxon>
        <taxon>Pseudomonadota</taxon>
        <taxon>Gammaproteobacteria</taxon>
        <taxon>Alteromonadales</taxon>
        <taxon>Alteromonadaceae</taxon>
        <taxon>Agaribacter</taxon>
    </lineage>
</organism>
<dbReference type="RefSeq" id="WP_376919584.1">
    <property type="nucleotide sequence ID" value="NZ_JBHRSW010000011.1"/>
</dbReference>
<keyword evidence="2" id="KW-1185">Reference proteome</keyword>
<comment type="caution">
    <text evidence="1">The sequence shown here is derived from an EMBL/GenBank/DDBJ whole genome shotgun (WGS) entry which is preliminary data.</text>
</comment>
<evidence type="ECO:0000313" key="1">
    <source>
        <dbReference type="EMBL" id="MFC3121447.1"/>
    </source>
</evidence>
<gene>
    <name evidence="1" type="ORF">ACFOHL_07420</name>
</gene>
<reference evidence="2" key="1">
    <citation type="journal article" date="2019" name="Int. J. Syst. Evol. Microbiol.">
        <title>The Global Catalogue of Microorganisms (GCM) 10K type strain sequencing project: providing services to taxonomists for standard genome sequencing and annotation.</title>
        <authorList>
            <consortium name="The Broad Institute Genomics Platform"/>
            <consortium name="The Broad Institute Genome Sequencing Center for Infectious Disease"/>
            <person name="Wu L."/>
            <person name="Ma J."/>
        </authorList>
    </citation>
    <scope>NUCLEOTIDE SEQUENCE [LARGE SCALE GENOMIC DNA]</scope>
    <source>
        <strain evidence="2">KCTC 52473</strain>
    </source>
</reference>